<feature type="compositionally biased region" description="Basic and acidic residues" evidence="9">
    <location>
        <begin position="97"/>
        <end position="108"/>
    </location>
</feature>
<evidence type="ECO:0000256" key="6">
    <source>
        <dbReference type="ARBA" id="ARBA00022801"/>
    </source>
</evidence>
<evidence type="ECO:0000313" key="11">
    <source>
        <dbReference type="EMBL" id="KAK5999183.1"/>
    </source>
</evidence>
<dbReference type="PANTHER" id="PTHR34072:SF52">
    <property type="entry name" value="RIBONUCLEASE H"/>
    <property type="match status" value="1"/>
</dbReference>
<dbReference type="InterPro" id="IPR043502">
    <property type="entry name" value="DNA/RNA_pol_sf"/>
</dbReference>
<name>A0ABR0T3Z5_9HYPO</name>
<feature type="compositionally biased region" description="Polar residues" evidence="9">
    <location>
        <begin position="43"/>
        <end position="55"/>
    </location>
</feature>
<comment type="subcellular location">
    <subcellularLocation>
        <location evidence="1">Mitochondrion</location>
    </subcellularLocation>
</comment>
<keyword evidence="8" id="KW-0496">Mitochondrion</keyword>
<keyword evidence="6" id="KW-0378">Hydrolase</keyword>
<keyword evidence="12" id="KW-1185">Reference proteome</keyword>
<dbReference type="PANTHER" id="PTHR34072">
    <property type="entry name" value="ENZYMATIC POLYPROTEIN-RELATED"/>
    <property type="match status" value="1"/>
</dbReference>
<comment type="caution">
    <text evidence="11">The sequence shown here is derived from an EMBL/GenBank/DDBJ whole genome shotgun (WGS) entry which is preliminary data.</text>
</comment>
<feature type="compositionally biased region" description="Basic and acidic residues" evidence="9">
    <location>
        <begin position="25"/>
        <end position="36"/>
    </location>
</feature>
<evidence type="ECO:0000256" key="9">
    <source>
        <dbReference type="SAM" id="MobiDB-lite"/>
    </source>
</evidence>
<dbReference type="CDD" id="cd09274">
    <property type="entry name" value="RNase_HI_RT_Ty3"/>
    <property type="match status" value="1"/>
</dbReference>
<evidence type="ECO:0000256" key="3">
    <source>
        <dbReference type="ARBA" id="ARBA00022695"/>
    </source>
</evidence>
<gene>
    <name evidence="11" type="ORF">PT974_01573</name>
</gene>
<evidence type="ECO:0000256" key="8">
    <source>
        <dbReference type="ARBA" id="ARBA00023128"/>
    </source>
</evidence>
<feature type="region of interest" description="Disordered" evidence="9">
    <location>
        <begin position="97"/>
        <end position="118"/>
    </location>
</feature>
<feature type="region of interest" description="Disordered" evidence="9">
    <location>
        <begin position="507"/>
        <end position="530"/>
    </location>
</feature>
<keyword evidence="7" id="KW-0695">RNA-directed DNA polymerase</keyword>
<keyword evidence="2" id="KW-0808">Transferase</keyword>
<organism evidence="11 12">
    <name type="scientific">Cladobotryum mycophilum</name>
    <dbReference type="NCBI Taxonomy" id="491253"/>
    <lineage>
        <taxon>Eukaryota</taxon>
        <taxon>Fungi</taxon>
        <taxon>Dikarya</taxon>
        <taxon>Ascomycota</taxon>
        <taxon>Pezizomycotina</taxon>
        <taxon>Sordariomycetes</taxon>
        <taxon>Hypocreomycetidae</taxon>
        <taxon>Hypocreales</taxon>
        <taxon>Hypocreaceae</taxon>
        <taxon>Cladobotryum</taxon>
    </lineage>
</organism>
<reference evidence="11 12" key="1">
    <citation type="submission" date="2024-01" db="EMBL/GenBank/DDBJ databases">
        <title>Complete genome of Cladobotryum mycophilum ATHUM6906.</title>
        <authorList>
            <person name="Christinaki A.C."/>
            <person name="Myridakis A.I."/>
            <person name="Kouvelis V.N."/>
        </authorList>
    </citation>
    <scope>NUCLEOTIDE SEQUENCE [LARGE SCALE GENOMIC DNA]</scope>
    <source>
        <strain evidence="11 12">ATHUM6906</strain>
    </source>
</reference>
<feature type="region of interest" description="Disordered" evidence="9">
    <location>
        <begin position="573"/>
        <end position="603"/>
    </location>
</feature>
<dbReference type="InterPro" id="IPR041373">
    <property type="entry name" value="RT_RNaseH"/>
</dbReference>
<feature type="compositionally biased region" description="Polar residues" evidence="9">
    <location>
        <begin position="578"/>
        <end position="588"/>
    </location>
</feature>
<accession>A0ABR0T3Z5</accession>
<feature type="domain" description="Reverse transcriptase RNase H-like" evidence="10">
    <location>
        <begin position="393"/>
        <end position="499"/>
    </location>
</feature>
<keyword evidence="5" id="KW-0255">Endonuclease</keyword>
<evidence type="ECO:0000256" key="7">
    <source>
        <dbReference type="ARBA" id="ARBA00022918"/>
    </source>
</evidence>
<dbReference type="Gene3D" id="3.10.20.370">
    <property type="match status" value="1"/>
</dbReference>
<evidence type="ECO:0000259" key="10">
    <source>
        <dbReference type="Pfam" id="PF17917"/>
    </source>
</evidence>
<evidence type="ECO:0000256" key="4">
    <source>
        <dbReference type="ARBA" id="ARBA00022722"/>
    </source>
</evidence>
<evidence type="ECO:0000256" key="1">
    <source>
        <dbReference type="ARBA" id="ARBA00004173"/>
    </source>
</evidence>
<feature type="compositionally biased region" description="Low complexity" evidence="9">
    <location>
        <begin position="109"/>
        <end position="118"/>
    </location>
</feature>
<feature type="compositionally biased region" description="Basic and acidic residues" evidence="9">
    <location>
        <begin position="516"/>
        <end position="526"/>
    </location>
</feature>
<dbReference type="EMBL" id="JAVFKD010000001">
    <property type="protein sequence ID" value="KAK5999183.1"/>
    <property type="molecule type" value="Genomic_DNA"/>
</dbReference>
<feature type="region of interest" description="Disordered" evidence="9">
    <location>
        <begin position="1"/>
        <end position="66"/>
    </location>
</feature>
<evidence type="ECO:0000256" key="2">
    <source>
        <dbReference type="ARBA" id="ARBA00022679"/>
    </source>
</evidence>
<dbReference type="SUPFAM" id="SSF56672">
    <property type="entry name" value="DNA/RNA polymerases"/>
    <property type="match status" value="1"/>
</dbReference>
<evidence type="ECO:0000313" key="12">
    <source>
        <dbReference type="Proteomes" id="UP001338125"/>
    </source>
</evidence>
<keyword evidence="3" id="KW-0548">Nucleotidyltransferase</keyword>
<keyword evidence="4" id="KW-0540">Nuclease</keyword>
<protein>
    <submittedName>
        <fullName evidence="11">Transposon Tf2-1 polyprotein</fullName>
    </submittedName>
</protein>
<evidence type="ECO:0000256" key="5">
    <source>
        <dbReference type="ARBA" id="ARBA00022759"/>
    </source>
</evidence>
<dbReference type="Pfam" id="PF17917">
    <property type="entry name" value="RT_RNaseH"/>
    <property type="match status" value="1"/>
</dbReference>
<dbReference type="Proteomes" id="UP001338125">
    <property type="component" value="Unassembled WGS sequence"/>
</dbReference>
<proteinExistence type="predicted"/>
<sequence>MAPHTRSQRSADLSDPLQETSQTMHTERSSENELPRQRVAGHTRSTQRSLLSDSLQEPDIPERQLESDNIALRNEIAQLREYQKLSKAVGQLRKDLRKSLQRRGDHSDGSSSSSEKSSGIKIKNLTVLTMNASFQAREEWLRNLYRAFSGQKKKYRKGYLKVLFGVDYMDTKCQTQWELHLKHQESPEARQKLENDWEYFENWTMSLLKDADIREPRIMQAIEKAKQREHQSPRDFHVYLDSLESQFPMASESQRAYSFYAKLQENLQHQIVIGGSSFPKNREEMVALATRYWEILQPTKKHSGAEVDVISVTFAEKYKLTKSLAVIPPYLRDAEEKGMKTYGVWEVPLRLVDTRGTTKTFTRLCVGIDRDPREQGSPLIQAFQNAPLLQHYDPKKPIRIETDASKFAAAAILSQPDEEGKWHPVAFWSRAFRDAELNYGTPDQEMLAIVAAFKHWRHYVEGAQGQTEVWSDHQNLQSFMKQPKLNGRQARWCIYLTPYDFVIKHRAGKTNPADGPSRRPDYEKESPSNQELLTPLQGKLQNLIVDQGDNPFGRVAYLQNLVMKEQQVSRQEACEAVSTDTPFDNNQGQEEDPELRRRKNPDFLMKNPKWAIGIASVSQKR</sequence>